<name>A0ABX1TNE7_9GAMM</name>
<evidence type="ECO:0000313" key="2">
    <source>
        <dbReference type="Proteomes" id="UP000760480"/>
    </source>
</evidence>
<accession>A0ABX1TNE7</accession>
<dbReference type="SUPFAM" id="SSF109604">
    <property type="entry name" value="HD-domain/PDEase-like"/>
    <property type="match status" value="1"/>
</dbReference>
<reference evidence="1 2" key="1">
    <citation type="submission" date="2019-03" db="EMBL/GenBank/DDBJ databases">
        <title>Metabolic reconstructions from genomes of highly enriched 'Candidatus Accumulibacter' and 'Candidatus Competibacter' bioreactor populations.</title>
        <authorList>
            <person name="Annavajhala M.K."/>
            <person name="Welles L."/>
            <person name="Abbas B."/>
            <person name="Sorokin D."/>
            <person name="Park H."/>
            <person name="Van Loosdrecht M."/>
            <person name="Chandran K."/>
        </authorList>
    </citation>
    <scope>NUCLEOTIDE SEQUENCE [LARGE SCALE GENOMIC DNA]</scope>
    <source>
        <strain evidence="1 2">SBR_G</strain>
    </source>
</reference>
<proteinExistence type="predicted"/>
<dbReference type="Proteomes" id="UP000760480">
    <property type="component" value="Unassembled WGS sequence"/>
</dbReference>
<protein>
    <recommendedName>
        <fullName evidence="3">N-methyl-D-aspartate receptor NMDAR2C subunit</fullName>
    </recommendedName>
</protein>
<comment type="caution">
    <text evidence="1">The sequence shown here is derived from an EMBL/GenBank/DDBJ whole genome shotgun (WGS) entry which is preliminary data.</text>
</comment>
<organism evidence="1 2">
    <name type="scientific">Candidatus Competibacter phosphatis</name>
    <dbReference type="NCBI Taxonomy" id="221280"/>
    <lineage>
        <taxon>Bacteria</taxon>
        <taxon>Pseudomonadati</taxon>
        <taxon>Pseudomonadota</taxon>
        <taxon>Gammaproteobacteria</taxon>
        <taxon>Candidatus Competibacteraceae</taxon>
        <taxon>Candidatus Competibacter</taxon>
    </lineage>
</organism>
<dbReference type="InterPro" id="IPR009218">
    <property type="entry name" value="HD_phosphohydro"/>
</dbReference>
<evidence type="ECO:0008006" key="3">
    <source>
        <dbReference type="Google" id="ProtNLM"/>
    </source>
</evidence>
<evidence type="ECO:0000313" key="1">
    <source>
        <dbReference type="EMBL" id="NMQ20236.1"/>
    </source>
</evidence>
<dbReference type="EMBL" id="SPMZ01000040">
    <property type="protein sequence ID" value="NMQ20236.1"/>
    <property type="molecule type" value="Genomic_DNA"/>
</dbReference>
<dbReference type="PANTHER" id="PTHR21174">
    <property type="match status" value="1"/>
</dbReference>
<gene>
    <name evidence="1" type="ORF">E4P82_14120</name>
</gene>
<dbReference type="RefSeq" id="WP_169249496.1">
    <property type="nucleotide sequence ID" value="NZ_SPMZ01000040.1"/>
</dbReference>
<keyword evidence="2" id="KW-1185">Reference proteome</keyword>
<dbReference type="PIRSF" id="PIRSF035170">
    <property type="entry name" value="HD_phosphohydro"/>
    <property type="match status" value="1"/>
</dbReference>
<sequence>MFERSSKTAVAPADHDPIRERVRFAALWERRLSGGRALAETMHARLIELYGEPHRRYHTLDHVRHCLEEFDRAAALMDDPDAVEMALWFHDAIYRSGAMDNERRSADLFRQWSEGHADAAFLQRVDDLIMVTTHRDPPTQRDERFIVDIDLSSFGLPWEAFERDGRRIRAECADIVDEIYCPGQLRFLLSLQNRPTFFLTEFFQQRYERIAHDNIRRVIENLHARGYG</sequence>
<dbReference type="PANTHER" id="PTHR21174:SF0">
    <property type="entry name" value="HD PHOSPHOHYDROLASE FAMILY PROTEIN-RELATED"/>
    <property type="match status" value="1"/>
</dbReference>